<reference evidence="1" key="2">
    <citation type="journal article" date="2015" name="Data Brief">
        <title>Shoot transcriptome of the giant reed, Arundo donax.</title>
        <authorList>
            <person name="Barrero R.A."/>
            <person name="Guerrero F.D."/>
            <person name="Moolhuijzen P."/>
            <person name="Goolsby J.A."/>
            <person name="Tidwell J."/>
            <person name="Bellgard S.E."/>
            <person name="Bellgard M.I."/>
        </authorList>
    </citation>
    <scope>NUCLEOTIDE SEQUENCE</scope>
    <source>
        <tissue evidence="1">Shoot tissue taken approximately 20 cm above the soil surface</tissue>
    </source>
</reference>
<evidence type="ECO:0000313" key="1">
    <source>
        <dbReference type="EMBL" id="JAD76385.1"/>
    </source>
</evidence>
<proteinExistence type="predicted"/>
<protein>
    <submittedName>
        <fullName evidence="1">Uncharacterized protein</fullName>
    </submittedName>
</protein>
<dbReference type="EMBL" id="GBRH01221510">
    <property type="protein sequence ID" value="JAD76385.1"/>
    <property type="molecule type" value="Transcribed_RNA"/>
</dbReference>
<name>A0A0A9CSL7_ARUDO</name>
<sequence>MLKGSHCLIASMHQLCTTPVLDYWRSKSRKLPNHSLKLETDISLRCTNTSL</sequence>
<accession>A0A0A9CSL7</accession>
<dbReference type="AlphaFoldDB" id="A0A0A9CSL7"/>
<organism evidence="1">
    <name type="scientific">Arundo donax</name>
    <name type="common">Giant reed</name>
    <name type="synonym">Donax arundinaceus</name>
    <dbReference type="NCBI Taxonomy" id="35708"/>
    <lineage>
        <taxon>Eukaryota</taxon>
        <taxon>Viridiplantae</taxon>
        <taxon>Streptophyta</taxon>
        <taxon>Embryophyta</taxon>
        <taxon>Tracheophyta</taxon>
        <taxon>Spermatophyta</taxon>
        <taxon>Magnoliopsida</taxon>
        <taxon>Liliopsida</taxon>
        <taxon>Poales</taxon>
        <taxon>Poaceae</taxon>
        <taxon>PACMAD clade</taxon>
        <taxon>Arundinoideae</taxon>
        <taxon>Arundineae</taxon>
        <taxon>Arundo</taxon>
    </lineage>
</organism>
<reference evidence="1" key="1">
    <citation type="submission" date="2014-09" db="EMBL/GenBank/DDBJ databases">
        <authorList>
            <person name="Magalhaes I.L.F."/>
            <person name="Oliveira U."/>
            <person name="Santos F.R."/>
            <person name="Vidigal T.H.D.A."/>
            <person name="Brescovit A.D."/>
            <person name="Santos A.J."/>
        </authorList>
    </citation>
    <scope>NUCLEOTIDE SEQUENCE</scope>
    <source>
        <tissue evidence="1">Shoot tissue taken approximately 20 cm above the soil surface</tissue>
    </source>
</reference>